<dbReference type="InterPro" id="IPR023006">
    <property type="entry name" value="YchJ-like"/>
</dbReference>
<protein>
    <recommendedName>
        <fullName evidence="2">UPF0225 protein EPA99_08895</fullName>
    </recommendedName>
</protein>
<dbReference type="RefSeq" id="WP_129470868.1">
    <property type="nucleotide sequence ID" value="NZ_SAWZ01000004.1"/>
</dbReference>
<proteinExistence type="inferred from homology"/>
<evidence type="ECO:0000313" key="5">
    <source>
        <dbReference type="Proteomes" id="UP000289784"/>
    </source>
</evidence>
<name>A0A4Q1JUZ5_9GAMM</name>
<dbReference type="PANTHER" id="PTHR33747">
    <property type="entry name" value="UPF0225 PROTEIN SCO1677"/>
    <property type="match status" value="1"/>
</dbReference>
<dbReference type="HAMAP" id="MF_00612">
    <property type="entry name" value="UPF0225"/>
    <property type="match status" value="1"/>
</dbReference>
<dbReference type="Gene3D" id="3.10.450.50">
    <property type="match status" value="1"/>
</dbReference>
<dbReference type="OrthoDB" id="21421at2"/>
<dbReference type="SUPFAM" id="SSF103642">
    <property type="entry name" value="Sec-C motif"/>
    <property type="match status" value="1"/>
</dbReference>
<comment type="caution">
    <text evidence="4">The sequence shown here is derived from an EMBL/GenBank/DDBJ whole genome shotgun (WGS) entry which is preliminary data.</text>
</comment>
<feature type="domain" description="YchJ-like middle NTF2-like" evidence="3">
    <location>
        <begin position="41"/>
        <end position="138"/>
    </location>
</feature>
<sequence length="141" mass="15506">MPASLRRPVMTDPAAQACPCGSGASYARCCGPLHEGAEARDAEALMRSRYSAYVLEKPDYLQRSWHASTRPAQLSTDDDAIAGTTWLGLSVKSHRVTGADTAEVEFVARFRIGGASAQRMHERSRFVREDGHWYYLDGEVG</sequence>
<dbReference type="Proteomes" id="UP000289784">
    <property type="component" value="Unassembled WGS sequence"/>
</dbReference>
<dbReference type="InterPro" id="IPR004027">
    <property type="entry name" value="SEC_C_motif"/>
</dbReference>
<dbReference type="PANTHER" id="PTHR33747:SF1">
    <property type="entry name" value="ADENYLATE CYCLASE-ASSOCIATED CAP C-TERMINAL DOMAIN-CONTAINING PROTEIN"/>
    <property type="match status" value="1"/>
</dbReference>
<reference evidence="4 5" key="1">
    <citation type="submission" date="2019-01" db="EMBL/GenBank/DDBJ databases">
        <title>Pseudoxanthomonas composti sp. nov., isolated from compost.</title>
        <authorList>
            <person name="Yang G."/>
        </authorList>
    </citation>
    <scope>NUCLEOTIDE SEQUENCE [LARGE SCALE GENOMIC DNA]</scope>
    <source>
        <strain evidence="4 5">GSS15</strain>
    </source>
</reference>
<comment type="similarity">
    <text evidence="1 2">Belongs to the UPF0225 family.</text>
</comment>
<keyword evidence="5" id="KW-1185">Reference proteome</keyword>
<dbReference type="Pfam" id="PF02810">
    <property type="entry name" value="SEC-C"/>
    <property type="match status" value="1"/>
</dbReference>
<evidence type="ECO:0000259" key="3">
    <source>
        <dbReference type="Pfam" id="PF17775"/>
    </source>
</evidence>
<organism evidence="4 5">
    <name type="scientific">Pseudoxanthomonas composti</name>
    <dbReference type="NCBI Taxonomy" id="2137479"/>
    <lineage>
        <taxon>Bacteria</taxon>
        <taxon>Pseudomonadati</taxon>
        <taxon>Pseudomonadota</taxon>
        <taxon>Gammaproteobacteria</taxon>
        <taxon>Lysobacterales</taxon>
        <taxon>Lysobacteraceae</taxon>
        <taxon>Pseudoxanthomonas</taxon>
    </lineage>
</organism>
<evidence type="ECO:0000313" key="4">
    <source>
        <dbReference type="EMBL" id="RXR05956.1"/>
    </source>
</evidence>
<accession>A0A4Q1JUZ5</accession>
<dbReference type="AlphaFoldDB" id="A0A4Q1JUZ5"/>
<gene>
    <name evidence="4" type="ORF">EPA99_08895</name>
</gene>
<dbReference type="SUPFAM" id="SSF54427">
    <property type="entry name" value="NTF2-like"/>
    <property type="match status" value="1"/>
</dbReference>
<dbReference type="InterPro" id="IPR048469">
    <property type="entry name" value="YchJ-like_M"/>
</dbReference>
<dbReference type="InterPro" id="IPR032710">
    <property type="entry name" value="NTF2-like_dom_sf"/>
</dbReference>
<dbReference type="EMBL" id="SAWZ01000004">
    <property type="protein sequence ID" value="RXR05956.1"/>
    <property type="molecule type" value="Genomic_DNA"/>
</dbReference>
<evidence type="ECO:0000256" key="1">
    <source>
        <dbReference type="ARBA" id="ARBA00010839"/>
    </source>
</evidence>
<dbReference type="Pfam" id="PF17775">
    <property type="entry name" value="YchJ_M-like"/>
    <property type="match status" value="1"/>
</dbReference>
<evidence type="ECO:0000256" key="2">
    <source>
        <dbReference type="HAMAP-Rule" id="MF_00612"/>
    </source>
</evidence>